<evidence type="ECO:0000256" key="6">
    <source>
        <dbReference type="ARBA" id="ARBA00022989"/>
    </source>
</evidence>
<gene>
    <name evidence="12" type="primary">Retreg1</name>
    <name evidence="12" type="ORF">GTO95_0009705</name>
</gene>
<evidence type="ECO:0000256" key="7">
    <source>
        <dbReference type="ARBA" id="ARBA00023006"/>
    </source>
</evidence>
<sequence>MASLGRGSGEDAEAGGQDRKASTESLRITEAGQMADEEMKEQVAAPRQPRDSSLFSHFADVITWRRPLSSTLLFAATNAVFWFVALSSWRVCYLLALSLVCLVTVQMVKDLVLSRTRGAQLWRSLSESWEVIDPKQESRPEAGQLTECWMSYSLFLQEMSSFKQQNPGKFCLLICGLCTFLAVLGRYIPGVVISYFIVLCVFLWPLLSSHEFGQWIEPVLEKLDFGLGGFLQKMKENRDRLSTPKSNHSTTGSEAELSALFPKLDSSTMCKELSISDTEASEVSWTDNGTFNLSEGHTPQTETSDDLDRPSDHEEAFAGGLSEFPSVDNGTNGDDEDLSIGLPTPSFGQTEGDRPSAGERALDLVNRMAGDVIAAAVTAAVREQLSAPSWSAAPPALDFGGETDSDDGEDFELLDQSELEQLQSELGLAQEAQEAEQKSSKPSGFLSNLLGRH</sequence>
<feature type="domain" description="RETREG1-3/ARL6IP-like N-terminal reticulon-homology" evidence="11">
    <location>
        <begin position="54"/>
        <end position="226"/>
    </location>
</feature>
<dbReference type="EMBL" id="JAAWVO010056958">
    <property type="protein sequence ID" value="MBN3321832.1"/>
    <property type="molecule type" value="Genomic_DNA"/>
</dbReference>
<proteinExistence type="inferred from homology"/>
<comment type="subcellular location">
    <subcellularLocation>
        <location evidence="1">Endoplasmic reticulum membrane</location>
        <topology evidence="1">Multi-pass membrane protein</topology>
    </subcellularLocation>
</comment>
<dbReference type="PANTHER" id="PTHR28659:SF3">
    <property type="entry name" value="RETICULOPHAGY REGULATOR 1"/>
    <property type="match status" value="1"/>
</dbReference>
<dbReference type="GO" id="GO:0005789">
    <property type="term" value="C:endoplasmic reticulum membrane"/>
    <property type="evidence" value="ECO:0007669"/>
    <property type="project" value="UniProtKB-SubCell"/>
</dbReference>
<name>A0A8J7TFI5_ATRSP</name>
<evidence type="ECO:0000256" key="8">
    <source>
        <dbReference type="ARBA" id="ARBA00023136"/>
    </source>
</evidence>
<comment type="caution">
    <text evidence="12">The sequence shown here is derived from an EMBL/GenBank/DDBJ whole genome shotgun (WGS) entry which is preliminary data.</text>
</comment>
<feature type="compositionally biased region" description="Polar residues" evidence="9">
    <location>
        <begin position="287"/>
        <end position="302"/>
    </location>
</feature>
<dbReference type="PANTHER" id="PTHR28659">
    <property type="entry name" value="RETICULON-LIKE PROTEIN"/>
    <property type="match status" value="1"/>
</dbReference>
<evidence type="ECO:0000259" key="11">
    <source>
        <dbReference type="Pfam" id="PF24456"/>
    </source>
</evidence>
<evidence type="ECO:0000256" key="4">
    <source>
        <dbReference type="ARBA" id="ARBA00022692"/>
    </source>
</evidence>
<protein>
    <submittedName>
        <fullName evidence="12">RETR1 regulator</fullName>
    </submittedName>
</protein>
<keyword evidence="6 10" id="KW-1133">Transmembrane helix</keyword>
<keyword evidence="8 10" id="KW-0472">Membrane</keyword>
<keyword evidence="4 10" id="KW-0812">Transmembrane</keyword>
<feature type="non-terminal residue" evidence="12">
    <location>
        <position position="1"/>
    </location>
</feature>
<dbReference type="GO" id="GO:0043524">
    <property type="term" value="P:negative regulation of neuron apoptotic process"/>
    <property type="evidence" value="ECO:0007669"/>
    <property type="project" value="TreeGrafter"/>
</dbReference>
<feature type="region of interest" description="Disordered" evidence="9">
    <location>
        <begin position="1"/>
        <end position="40"/>
    </location>
</feature>
<feature type="non-terminal residue" evidence="12">
    <location>
        <position position="453"/>
    </location>
</feature>
<feature type="region of interest" description="Disordered" evidence="9">
    <location>
        <begin position="386"/>
        <end position="453"/>
    </location>
</feature>
<dbReference type="AlphaFoldDB" id="A0A8J7TFI5"/>
<organism evidence="12 13">
    <name type="scientific">Atractosteus spatula</name>
    <name type="common">Alligator gar</name>
    <name type="synonym">Lepisosteus spatula</name>
    <dbReference type="NCBI Taxonomy" id="7917"/>
    <lineage>
        <taxon>Eukaryota</taxon>
        <taxon>Metazoa</taxon>
        <taxon>Chordata</taxon>
        <taxon>Craniata</taxon>
        <taxon>Vertebrata</taxon>
        <taxon>Euteleostomi</taxon>
        <taxon>Actinopterygii</taxon>
        <taxon>Neopterygii</taxon>
        <taxon>Holostei</taxon>
        <taxon>Semionotiformes</taxon>
        <taxon>Lepisosteidae</taxon>
        <taxon>Atractosteus</taxon>
    </lineage>
</organism>
<keyword evidence="7" id="KW-0072">Autophagy</keyword>
<dbReference type="Proteomes" id="UP000736164">
    <property type="component" value="Unassembled WGS sequence"/>
</dbReference>
<evidence type="ECO:0000313" key="13">
    <source>
        <dbReference type="Proteomes" id="UP000736164"/>
    </source>
</evidence>
<evidence type="ECO:0000256" key="3">
    <source>
        <dbReference type="ARBA" id="ARBA00022553"/>
    </source>
</evidence>
<comment type="similarity">
    <text evidence="2">Belongs to the RETREG family.</text>
</comment>
<evidence type="ECO:0000256" key="5">
    <source>
        <dbReference type="ARBA" id="ARBA00022824"/>
    </source>
</evidence>
<evidence type="ECO:0000256" key="10">
    <source>
        <dbReference type="SAM" id="Phobius"/>
    </source>
</evidence>
<dbReference type="Pfam" id="PF24456">
    <property type="entry name" value="RHD_RETREG1-3"/>
    <property type="match status" value="1"/>
</dbReference>
<dbReference type="InterPro" id="IPR043384">
    <property type="entry name" value="RETREG1/3"/>
</dbReference>
<feature type="compositionally biased region" description="Acidic residues" evidence="9">
    <location>
        <begin position="401"/>
        <end position="418"/>
    </location>
</feature>
<keyword evidence="5" id="KW-0256">Endoplasmic reticulum</keyword>
<accession>A0A8J7TFI5</accession>
<dbReference type="InterPro" id="IPR057282">
    <property type="entry name" value="RETREG1-3-like_RHD"/>
</dbReference>
<feature type="transmembrane region" description="Helical" evidence="10">
    <location>
        <begin position="190"/>
        <end position="207"/>
    </location>
</feature>
<evidence type="ECO:0000256" key="9">
    <source>
        <dbReference type="SAM" id="MobiDB-lite"/>
    </source>
</evidence>
<keyword evidence="13" id="KW-1185">Reference proteome</keyword>
<evidence type="ECO:0000256" key="2">
    <source>
        <dbReference type="ARBA" id="ARBA00006299"/>
    </source>
</evidence>
<dbReference type="GO" id="GO:0061709">
    <property type="term" value="P:reticulophagy"/>
    <property type="evidence" value="ECO:0007669"/>
    <property type="project" value="InterPro"/>
</dbReference>
<reference evidence="12" key="1">
    <citation type="journal article" date="2021" name="Cell">
        <title>Tracing the genetic footprints of vertebrate landing in non-teleost ray-finned fishes.</title>
        <authorList>
            <person name="Bi X."/>
            <person name="Wang K."/>
            <person name="Yang L."/>
            <person name="Pan H."/>
            <person name="Jiang H."/>
            <person name="Wei Q."/>
            <person name="Fang M."/>
            <person name="Yu H."/>
            <person name="Zhu C."/>
            <person name="Cai Y."/>
            <person name="He Y."/>
            <person name="Gan X."/>
            <person name="Zeng H."/>
            <person name="Yu D."/>
            <person name="Zhu Y."/>
            <person name="Jiang H."/>
            <person name="Qiu Q."/>
            <person name="Yang H."/>
            <person name="Zhang Y.E."/>
            <person name="Wang W."/>
            <person name="Zhu M."/>
            <person name="He S."/>
            <person name="Zhang G."/>
        </authorList>
    </citation>
    <scope>NUCLEOTIDE SEQUENCE</scope>
    <source>
        <strain evidence="12">Allg_001</strain>
    </source>
</reference>
<keyword evidence="3" id="KW-0597">Phosphoprotein</keyword>
<feature type="compositionally biased region" description="Basic and acidic residues" evidence="9">
    <location>
        <begin position="306"/>
        <end position="316"/>
    </location>
</feature>
<evidence type="ECO:0000256" key="1">
    <source>
        <dbReference type="ARBA" id="ARBA00004477"/>
    </source>
</evidence>
<feature type="region of interest" description="Disordered" evidence="9">
    <location>
        <begin position="287"/>
        <end position="357"/>
    </location>
</feature>
<feature type="compositionally biased region" description="Low complexity" evidence="9">
    <location>
        <begin position="386"/>
        <end position="396"/>
    </location>
</feature>
<evidence type="ECO:0000313" key="12">
    <source>
        <dbReference type="EMBL" id="MBN3321832.1"/>
    </source>
</evidence>
<feature type="compositionally biased region" description="Low complexity" evidence="9">
    <location>
        <begin position="419"/>
        <end position="432"/>
    </location>
</feature>